<comment type="caution">
    <text evidence="1">The sequence shown here is derived from an EMBL/GenBank/DDBJ whole genome shotgun (WGS) entry which is preliminary data.</text>
</comment>
<name>A0ABN9UGQ2_9DINO</name>
<gene>
    <name evidence="1" type="ORF">PCOR1329_LOCUS48118</name>
</gene>
<keyword evidence="2" id="KW-1185">Reference proteome</keyword>
<organism evidence="1 2">
    <name type="scientific">Prorocentrum cordatum</name>
    <dbReference type="NCBI Taxonomy" id="2364126"/>
    <lineage>
        <taxon>Eukaryota</taxon>
        <taxon>Sar</taxon>
        <taxon>Alveolata</taxon>
        <taxon>Dinophyceae</taxon>
        <taxon>Prorocentrales</taxon>
        <taxon>Prorocentraceae</taxon>
        <taxon>Prorocentrum</taxon>
    </lineage>
</organism>
<reference evidence="1" key="1">
    <citation type="submission" date="2023-10" db="EMBL/GenBank/DDBJ databases">
        <authorList>
            <person name="Chen Y."/>
            <person name="Shah S."/>
            <person name="Dougan E. K."/>
            <person name="Thang M."/>
            <person name="Chan C."/>
        </authorList>
    </citation>
    <scope>NUCLEOTIDE SEQUENCE [LARGE SCALE GENOMIC DNA]</scope>
</reference>
<sequence>EQDEDCKPEERKQQWYDWEGGDAGTFVCKRNAKLPVGLLQNVSAQDLLEKPWVSLLPALGPLAGKGGAAPAAEAALAQPLELKVDGLVAGKPGAAAPPAKEPKVEPRFGGILGSLF</sequence>
<evidence type="ECO:0000313" key="1">
    <source>
        <dbReference type="EMBL" id="CAK0858278.1"/>
    </source>
</evidence>
<evidence type="ECO:0000313" key="2">
    <source>
        <dbReference type="Proteomes" id="UP001189429"/>
    </source>
</evidence>
<dbReference type="EMBL" id="CAUYUJ010015806">
    <property type="protein sequence ID" value="CAK0858278.1"/>
    <property type="molecule type" value="Genomic_DNA"/>
</dbReference>
<proteinExistence type="predicted"/>
<protein>
    <submittedName>
        <fullName evidence="1">Uncharacterized protein</fullName>
    </submittedName>
</protein>
<accession>A0ABN9UGQ2</accession>
<dbReference type="Proteomes" id="UP001189429">
    <property type="component" value="Unassembled WGS sequence"/>
</dbReference>
<feature type="non-terminal residue" evidence="1">
    <location>
        <position position="1"/>
    </location>
</feature>